<evidence type="ECO:0000313" key="3">
    <source>
        <dbReference type="WBParaSite" id="SBAD_0000729401-mRNA-1"/>
    </source>
</evidence>
<dbReference type="EMBL" id="UZAM01010259">
    <property type="protein sequence ID" value="VDP11599.1"/>
    <property type="molecule type" value="Genomic_DNA"/>
</dbReference>
<dbReference type="AlphaFoldDB" id="A0A183ITT1"/>
<gene>
    <name evidence="1" type="ORF">SBAD_LOCUS7028</name>
</gene>
<proteinExistence type="predicted"/>
<dbReference type="WBParaSite" id="SBAD_0000729401-mRNA-1">
    <property type="protein sequence ID" value="SBAD_0000729401-mRNA-1"/>
    <property type="gene ID" value="SBAD_0000729401"/>
</dbReference>
<dbReference type="Proteomes" id="UP000270296">
    <property type="component" value="Unassembled WGS sequence"/>
</dbReference>
<organism evidence="3">
    <name type="scientific">Soboliphyme baturini</name>
    <dbReference type="NCBI Taxonomy" id="241478"/>
    <lineage>
        <taxon>Eukaryota</taxon>
        <taxon>Metazoa</taxon>
        <taxon>Ecdysozoa</taxon>
        <taxon>Nematoda</taxon>
        <taxon>Enoplea</taxon>
        <taxon>Dorylaimia</taxon>
        <taxon>Dioctophymatida</taxon>
        <taxon>Dioctophymatoidea</taxon>
        <taxon>Soboliphymatidae</taxon>
        <taxon>Soboliphyme</taxon>
    </lineage>
</organism>
<keyword evidence="2" id="KW-1185">Reference proteome</keyword>
<reference evidence="1 2" key="2">
    <citation type="submission" date="2018-11" db="EMBL/GenBank/DDBJ databases">
        <authorList>
            <consortium name="Pathogen Informatics"/>
        </authorList>
    </citation>
    <scope>NUCLEOTIDE SEQUENCE [LARGE SCALE GENOMIC DNA]</scope>
</reference>
<evidence type="ECO:0000313" key="1">
    <source>
        <dbReference type="EMBL" id="VDP11599.1"/>
    </source>
</evidence>
<evidence type="ECO:0000313" key="2">
    <source>
        <dbReference type="Proteomes" id="UP000270296"/>
    </source>
</evidence>
<sequence length="164" mass="19197">MYKEFGITVVDHYDPFEAAAKAVKDQFYVRLRFRLYQCRIHDILIVLDDFNATREKNELPRYLGSHGIGERHIVSSKINVLAQFCNSAIHAKTGNLKGSCYDNYEALAEVVASKRVKRRTSEEMKSLLEKGSRMKRDKTDTLECILLRKLIRRKLKEDFETFQF</sequence>
<accession>A0A183ITT1</accession>
<protein>
    <submittedName>
        <fullName evidence="3">Reverse transcriptase</fullName>
    </submittedName>
</protein>
<name>A0A183ITT1_9BILA</name>
<reference evidence="3" key="1">
    <citation type="submission" date="2016-06" db="UniProtKB">
        <authorList>
            <consortium name="WormBaseParasite"/>
        </authorList>
    </citation>
    <scope>IDENTIFICATION</scope>
</reference>